<evidence type="ECO:0000313" key="1">
    <source>
        <dbReference type="EMBL" id="VDN12524.1"/>
    </source>
</evidence>
<organism evidence="1 2">
    <name type="scientific">Dibothriocephalus latus</name>
    <name type="common">Fish tapeworm</name>
    <name type="synonym">Diphyllobothrium latum</name>
    <dbReference type="NCBI Taxonomy" id="60516"/>
    <lineage>
        <taxon>Eukaryota</taxon>
        <taxon>Metazoa</taxon>
        <taxon>Spiralia</taxon>
        <taxon>Lophotrochozoa</taxon>
        <taxon>Platyhelminthes</taxon>
        <taxon>Cestoda</taxon>
        <taxon>Eucestoda</taxon>
        <taxon>Diphyllobothriidea</taxon>
        <taxon>Diphyllobothriidae</taxon>
        <taxon>Dibothriocephalus</taxon>
    </lineage>
</organism>
<dbReference type="OrthoDB" id="419455at2759"/>
<protein>
    <recommendedName>
        <fullName evidence="3">Protein kinase domain-containing protein</fullName>
    </recommendedName>
</protein>
<evidence type="ECO:0008006" key="3">
    <source>
        <dbReference type="Google" id="ProtNLM"/>
    </source>
</evidence>
<gene>
    <name evidence="1" type="ORF">DILT_LOCUS8355</name>
</gene>
<keyword evidence="2" id="KW-1185">Reference proteome</keyword>
<dbReference type="EMBL" id="UYRU01054105">
    <property type="protein sequence ID" value="VDN12524.1"/>
    <property type="molecule type" value="Genomic_DNA"/>
</dbReference>
<proteinExistence type="predicted"/>
<reference evidence="1 2" key="1">
    <citation type="submission" date="2018-11" db="EMBL/GenBank/DDBJ databases">
        <authorList>
            <consortium name="Pathogen Informatics"/>
        </authorList>
    </citation>
    <scope>NUCLEOTIDE SEQUENCE [LARGE SCALE GENOMIC DNA]</scope>
</reference>
<name>A0A3P7L7K7_DIBLA</name>
<accession>A0A3P7L7K7</accession>
<dbReference type="AlphaFoldDB" id="A0A3P7L7K7"/>
<sequence length="140" mass="15978">MLVVDSANRIKPKDALNHEFFSQGISTPVSKLFNAKRRFRAAFIAVKFISLLRELKACGTSLSIHKLTSDPHWIKRGDEQNRAALFENQPHHELVTEPSDSLTLGREDTLEYMGDDYEGSYQNEVFREMDDYGPEISTLS</sequence>
<dbReference type="Proteomes" id="UP000281553">
    <property type="component" value="Unassembled WGS sequence"/>
</dbReference>
<evidence type="ECO:0000313" key="2">
    <source>
        <dbReference type="Proteomes" id="UP000281553"/>
    </source>
</evidence>